<gene>
    <name evidence="2" type="ORF">ACHAWU_001913</name>
</gene>
<sequence>MTMTTNDDNISTTNNADVDDNVGNTIHEEGEYYQHGKPYEGMCCLCTMEDITEEDGNYVEYQTYPSLQWKPCQFEASVVQQLLDTQFQQYLTRVKSTDCQAELKRLLKNGPPIYIHDKHGLPLAGDNNEKGGDGGDNNEKGGDDGGGAGGGDTHVCKLWFASDGKERSAKLTNAVEGEERELLWQELKKFIIEVGKEVGDDDEEEEMIMSAQQEGNGSIGV</sequence>
<comment type="caution">
    <text evidence="2">The sequence shown here is derived from an EMBL/GenBank/DDBJ whole genome shotgun (WGS) entry which is preliminary data.</text>
</comment>
<dbReference type="Proteomes" id="UP001530293">
    <property type="component" value="Unassembled WGS sequence"/>
</dbReference>
<keyword evidence="3" id="KW-1185">Reference proteome</keyword>
<name>A0ABD3MLQ6_9STRA</name>
<organism evidence="2 3">
    <name type="scientific">Discostella pseudostelligera</name>
    <dbReference type="NCBI Taxonomy" id="259834"/>
    <lineage>
        <taxon>Eukaryota</taxon>
        <taxon>Sar</taxon>
        <taxon>Stramenopiles</taxon>
        <taxon>Ochrophyta</taxon>
        <taxon>Bacillariophyta</taxon>
        <taxon>Coscinodiscophyceae</taxon>
        <taxon>Thalassiosirophycidae</taxon>
        <taxon>Stephanodiscales</taxon>
        <taxon>Stephanodiscaceae</taxon>
        <taxon>Discostella</taxon>
    </lineage>
</organism>
<accession>A0ABD3MLQ6</accession>
<evidence type="ECO:0000256" key="1">
    <source>
        <dbReference type="SAM" id="MobiDB-lite"/>
    </source>
</evidence>
<feature type="compositionally biased region" description="Low complexity" evidence="1">
    <location>
        <begin position="1"/>
        <end position="15"/>
    </location>
</feature>
<feature type="region of interest" description="Disordered" evidence="1">
    <location>
        <begin position="118"/>
        <end position="148"/>
    </location>
</feature>
<feature type="compositionally biased region" description="Basic and acidic residues" evidence="1">
    <location>
        <begin position="127"/>
        <end position="143"/>
    </location>
</feature>
<dbReference type="EMBL" id="JALLBG020000114">
    <property type="protein sequence ID" value="KAL3763793.1"/>
    <property type="molecule type" value="Genomic_DNA"/>
</dbReference>
<feature type="region of interest" description="Disordered" evidence="1">
    <location>
        <begin position="1"/>
        <end position="23"/>
    </location>
</feature>
<dbReference type="AlphaFoldDB" id="A0ABD3MLQ6"/>
<reference evidence="2 3" key="1">
    <citation type="submission" date="2024-10" db="EMBL/GenBank/DDBJ databases">
        <title>Updated reference genomes for cyclostephanoid diatoms.</title>
        <authorList>
            <person name="Roberts W.R."/>
            <person name="Alverson A.J."/>
        </authorList>
    </citation>
    <scope>NUCLEOTIDE SEQUENCE [LARGE SCALE GENOMIC DNA]</scope>
    <source>
        <strain evidence="2 3">AJA232-27</strain>
    </source>
</reference>
<protein>
    <submittedName>
        <fullName evidence="2">Uncharacterized protein</fullName>
    </submittedName>
</protein>
<evidence type="ECO:0000313" key="2">
    <source>
        <dbReference type="EMBL" id="KAL3763793.1"/>
    </source>
</evidence>
<proteinExistence type="predicted"/>
<evidence type="ECO:0000313" key="3">
    <source>
        <dbReference type="Proteomes" id="UP001530293"/>
    </source>
</evidence>